<keyword evidence="6 20" id="KW-0812">Transmembrane</keyword>
<feature type="compositionally biased region" description="Low complexity" evidence="19">
    <location>
        <begin position="249"/>
        <end position="264"/>
    </location>
</feature>
<feature type="region of interest" description="Disordered" evidence="19">
    <location>
        <begin position="951"/>
        <end position="978"/>
    </location>
</feature>
<evidence type="ECO:0000256" key="14">
    <source>
        <dbReference type="ARBA" id="ARBA00023180"/>
    </source>
</evidence>
<comment type="subcellular location">
    <subcellularLocation>
        <location evidence="1 18">Membrane</location>
        <topology evidence="1 18">Multi-pass membrane protein</topology>
    </subcellularLocation>
</comment>
<keyword evidence="3" id="KW-0597">Phosphoprotein</keyword>
<dbReference type="InterPro" id="IPR050599">
    <property type="entry name" value="VDCC_alpha-1_subunit"/>
</dbReference>
<feature type="transmembrane region" description="Helical" evidence="20">
    <location>
        <begin position="1878"/>
        <end position="1901"/>
    </location>
</feature>
<evidence type="ECO:0000256" key="5">
    <source>
        <dbReference type="ARBA" id="ARBA00022673"/>
    </source>
</evidence>
<keyword evidence="10 18" id="KW-0851">Voltage-gated channel</keyword>
<feature type="binding site" evidence="17">
    <location>
        <position position="1194"/>
    </location>
    <ligand>
        <name>Ca(2+)</name>
        <dbReference type="ChEBI" id="CHEBI:29108"/>
    </ligand>
</feature>
<feature type="binding site" evidence="17">
    <location>
        <position position="863"/>
    </location>
    <ligand>
        <name>Ca(2+)</name>
        <dbReference type="ChEBI" id="CHEBI:29108"/>
    </ligand>
</feature>
<dbReference type="FunFam" id="1.20.120.350:FF:000001">
    <property type="entry name" value="Voltage-dependent L-type calcium channel subunit alpha"/>
    <property type="match status" value="1"/>
</dbReference>
<feature type="compositionally biased region" description="Acidic residues" evidence="19">
    <location>
        <begin position="423"/>
        <end position="451"/>
    </location>
</feature>
<feature type="compositionally biased region" description="Gly residues" evidence="19">
    <location>
        <begin position="592"/>
        <end position="603"/>
    </location>
</feature>
<accession>A0AAD4K5X1</accession>
<dbReference type="Gene3D" id="6.10.250.2180">
    <property type="match status" value="1"/>
</dbReference>
<evidence type="ECO:0000256" key="16">
    <source>
        <dbReference type="ARBA" id="ARBA00061395"/>
    </source>
</evidence>
<feature type="region of interest" description="Disordered" evidence="19">
    <location>
        <begin position="21"/>
        <end position="54"/>
    </location>
</feature>
<evidence type="ECO:0000256" key="13">
    <source>
        <dbReference type="ARBA" id="ARBA00023136"/>
    </source>
</evidence>
<evidence type="ECO:0000256" key="9">
    <source>
        <dbReference type="ARBA" id="ARBA00022837"/>
    </source>
</evidence>
<evidence type="ECO:0000256" key="19">
    <source>
        <dbReference type="SAM" id="MobiDB-lite"/>
    </source>
</evidence>
<dbReference type="GO" id="GO:0009582">
    <property type="term" value="P:detection of abiotic stimulus"/>
    <property type="evidence" value="ECO:0007669"/>
    <property type="project" value="UniProtKB-ARBA"/>
</dbReference>
<dbReference type="SMART" id="SM01062">
    <property type="entry name" value="Ca_chan_IQ"/>
    <property type="match status" value="1"/>
</dbReference>
<dbReference type="SUPFAM" id="SSF81324">
    <property type="entry name" value="Voltage-gated potassium channels"/>
    <property type="match status" value="4"/>
</dbReference>
<dbReference type="GO" id="GO:0016322">
    <property type="term" value="P:neuron remodeling"/>
    <property type="evidence" value="ECO:0007669"/>
    <property type="project" value="UniProtKB-ARBA"/>
</dbReference>
<dbReference type="GO" id="GO:0016324">
    <property type="term" value="C:apical plasma membrane"/>
    <property type="evidence" value="ECO:0007669"/>
    <property type="project" value="UniProtKB-ARBA"/>
</dbReference>
<feature type="region of interest" description="Disordered" evidence="19">
    <location>
        <begin position="160"/>
        <end position="202"/>
    </location>
</feature>
<dbReference type="GO" id="GO:0008331">
    <property type="term" value="F:high voltage-gated calcium channel activity"/>
    <property type="evidence" value="ECO:0007669"/>
    <property type="project" value="TreeGrafter"/>
</dbReference>
<feature type="region of interest" description="Disordered" evidence="19">
    <location>
        <begin position="308"/>
        <end position="329"/>
    </location>
</feature>
<feature type="compositionally biased region" description="Polar residues" evidence="19">
    <location>
        <begin position="2517"/>
        <end position="2537"/>
    </location>
</feature>
<keyword evidence="8" id="KW-0677">Repeat</keyword>
<feature type="region of interest" description="Disordered" evidence="19">
    <location>
        <begin position="581"/>
        <end position="619"/>
    </location>
</feature>
<feature type="transmembrane region" description="Helical" evidence="20">
    <location>
        <begin position="884"/>
        <end position="904"/>
    </location>
</feature>
<dbReference type="Gene3D" id="6.10.250.2500">
    <property type="match status" value="1"/>
</dbReference>
<dbReference type="PANTHER" id="PTHR45628">
    <property type="entry name" value="VOLTAGE-DEPENDENT CALCIUM CHANNEL TYPE A SUBUNIT ALPHA-1"/>
    <property type="match status" value="1"/>
</dbReference>
<dbReference type="GO" id="GO:0019722">
    <property type="term" value="P:calcium-mediated signaling"/>
    <property type="evidence" value="ECO:0007669"/>
    <property type="project" value="UniProtKB-ARBA"/>
</dbReference>
<keyword evidence="4 18" id="KW-0109">Calcium transport</keyword>
<dbReference type="EMBL" id="JAJJHW010001127">
    <property type="protein sequence ID" value="KAH8378094.1"/>
    <property type="molecule type" value="Genomic_DNA"/>
</dbReference>
<evidence type="ECO:0000256" key="10">
    <source>
        <dbReference type="ARBA" id="ARBA00022882"/>
    </source>
</evidence>
<evidence type="ECO:0000256" key="3">
    <source>
        <dbReference type="ARBA" id="ARBA00022553"/>
    </source>
</evidence>
<evidence type="ECO:0000313" key="22">
    <source>
        <dbReference type="EMBL" id="KAH8378094.1"/>
    </source>
</evidence>
<evidence type="ECO:0000256" key="4">
    <source>
        <dbReference type="ARBA" id="ARBA00022568"/>
    </source>
</evidence>
<dbReference type="FunFam" id="1.20.120.350:FF:000010">
    <property type="entry name" value="Voltage-dependent L-type calcium channel subunit alpha"/>
    <property type="match status" value="1"/>
</dbReference>
<keyword evidence="12" id="KW-0406">Ion transport</keyword>
<dbReference type="Gene3D" id="1.20.120.350">
    <property type="entry name" value="Voltage-gated potassium channels. Chain C"/>
    <property type="match status" value="4"/>
</dbReference>
<dbReference type="GO" id="GO:0046872">
    <property type="term" value="F:metal ion binding"/>
    <property type="evidence" value="ECO:0007669"/>
    <property type="project" value="UniProtKB-KW"/>
</dbReference>
<feature type="region of interest" description="Disordered" evidence="19">
    <location>
        <begin position="350"/>
        <end position="369"/>
    </location>
</feature>
<feature type="compositionally biased region" description="Acidic residues" evidence="19">
    <location>
        <begin position="309"/>
        <end position="325"/>
    </location>
</feature>
<keyword evidence="23" id="KW-1185">Reference proteome</keyword>
<evidence type="ECO:0000256" key="11">
    <source>
        <dbReference type="ARBA" id="ARBA00022989"/>
    </source>
</evidence>
<feature type="transmembrane region" description="Helical" evidence="20">
    <location>
        <begin position="1446"/>
        <end position="1472"/>
    </location>
</feature>
<dbReference type="FunFam" id="1.20.120.350:FF:000006">
    <property type="entry name" value="Voltage-dependent L-type calcium channel subunit alpha"/>
    <property type="match status" value="1"/>
</dbReference>
<feature type="transmembrane region" description="Helical" evidence="20">
    <location>
        <begin position="1734"/>
        <end position="1752"/>
    </location>
</feature>
<feature type="compositionally biased region" description="Low complexity" evidence="19">
    <location>
        <begin position="271"/>
        <end position="283"/>
    </location>
</feature>
<feature type="compositionally biased region" description="Acidic residues" evidence="19">
    <location>
        <begin position="1251"/>
        <end position="1267"/>
    </location>
</feature>
<feature type="compositionally biased region" description="Basic and acidic residues" evidence="19">
    <location>
        <begin position="457"/>
        <end position="471"/>
    </location>
</feature>
<feature type="domain" description="Voltage-dependent calcium channel alpha-1 subunit IQ" evidence="21">
    <location>
        <begin position="2127"/>
        <end position="2161"/>
    </location>
</feature>
<feature type="transmembrane region" description="Helical" evidence="20">
    <location>
        <begin position="1542"/>
        <end position="1562"/>
    </location>
</feature>
<keyword evidence="15" id="KW-0407">Ion channel</keyword>
<comment type="function">
    <text evidence="18">Voltage-sensitive calcium channels (VSCC) mediate the entry of calcium ions into excitable cells and are also involved in a variety of calcium-dependent processes, including muscle contraction, hormone or neurotransmitter release, gene expression, cell motility, cell division and cell death.</text>
</comment>
<dbReference type="InterPro" id="IPR014873">
    <property type="entry name" value="VDCC_a1su_IQ"/>
</dbReference>
<feature type="transmembrane region" description="Helical" evidence="20">
    <location>
        <begin position="1013"/>
        <end position="1031"/>
    </location>
</feature>
<feature type="region of interest" description="Disordered" evidence="19">
    <location>
        <begin position="1251"/>
        <end position="1286"/>
    </location>
</feature>
<feature type="transmembrane region" description="Helical" evidence="20">
    <location>
        <begin position="644"/>
        <end position="662"/>
    </location>
</feature>
<feature type="transmembrane region" description="Helical" evidence="20">
    <location>
        <begin position="1142"/>
        <end position="1161"/>
    </location>
</feature>
<sequence>MGGGELVNCIAYDDNTLIIERKPSPTSPATSRRYLKAETPTRGSRKYNRKSATPKSDLEVVILKPEHHHQHRSPTITLPVPVTSMITGSGSASVSVSVSPTVAAVTPTVLQQSCSPLEGIAASSEDTHSTAGVSSCSRKRTNNTELALSTVTSQIVNNSTYKLDFKQRRHKNNNNGGSNSNGGNGHSNGSKRHRRKSSCNSCGGSIAGGGGNVSQRLTPEEAAAATSTAATPAAAAAAAAVTWQQQPQNSVTSAGSTNSSYSSGGRDDDSSYSAVGGDSSSSNSCNCDITGDNSTLHGFGVGDISSFIGDDDCEAGDDDDDDPDNPADLSSQTLRTAAIVAAVAAAAKEQAASSSVAGNTDCESFSERRQDADDEIRIIAGTAHSGNDSLEDVGDVDDNADVIVRRNTRNDRPSIRRTCRITEEDDDDDEDEEYDEEDEPEGTTIDIDDQEQQLAQQHEHYSEQDDHNHHDDDDEEDDEEVDEDDEEADEYYEEEEDDTQAFSPFYSSSAELIDNFGGGAGKFFNIMDFERGAAGGGTYTPNGNGGAALGGDMSHSHNPQTDLGGATNIMGVDTMGIANIPETMNGTTIGPSGAGGQKPGAGGPKRPQRRGKPQPDRPQRALFCLGVKNPIRALCIRIVEWKPFEFLILLTIFANCIALAVYTPYPGSDSNVTNQTLEKVEYIFLVIFTAECVMKILAYGFVLHNGAYLRNGWNLLDFTIVVIGAISTGLSHFVKDGFDVKALRAFRVLRPLRLVSGVPSLQVVLNSILKAMVPLFHIALLVIFVIIIYAIIGLELFSGKLHKVCRDEVTGEYEDAKRPCGVGYDCPEGMKCYGNWIGPNFGITNFDNFGLAMLTVFQCITLEGWTDVLYYIQDAMGSDWQWMYFISMVILGAFFVMNLILGVLSGEFSKERNKAKNRGDFQKLREKQQIEEDLRGYLDWITQAEDIEPDAPGGLMPDGKGKQPNEMDSTENMGEEMPEMQITESRWRKMKKDFDRVNRRMRRACRRAVKSQAFYWLIIVLVFLNTGVLATEHYGQVDWLDEFQEYTNMVFIGLFTCEMLLKMYSLGFQGYFVSLFNRFDCFVVIGSISETLLTKTGVMPPLGVSVLRCVRLLRVFKVTKYWRSLSNLVASLLNSIQSIASLLLLLFLFIVIFALLGMQVFGGKFNYNEDEKVRQNFDCFWQSMLTVFQIMTGEDWNAVMYVGINAYGGVSSYGALACIYFIILFICGNYILLNVFLAIAVDNLADADSLSEVEKEDEPASSTEPDDGVMKKSHSPTPTIDGMDDEHMSIDMDMEHHDMDDDKLDHETLSDEEVREMCEEEEEVDEEGMITARPRRMSEVNTATKILPIPPGTSFFLFSQTNRFRVFCHWLCNHSNFGNIILCCIMFSSAMLAAENPLKANDDLNKVLNKFDYFFTAVFTIELILKLISYGFVLHDGAFCRSAFNLLDLLVVCVSLISLVSSSNAISVVKILRVLRVLRPLRAINRAKGLKHVVQCVIVAVKTIGNIVLVTCLLQFMFAVIGVQLFKYVVKCVVVAIKTIGNIMLVTYLLQFMFAVIGVQLFKGKFFSCSDGSKMVKEECYGTYLVYEGGDMNKPRLKEREWDNNGFHFDDVAKGMLTLFTVSTFEGWPSLLYVSIDSNKENGGPIHNFRPIVAAYYIIYIIIIAFFMVNIFVGFVIVTFQNEGEQEYKNCDLDKNQRNCIEFALKAKPVRRYIPKHGIQYKVWWFVTSSSFEYTIFILIMINTVTLAMKFYQQPIWYTELLDALNMLFTAVFALEFVFKLAAFRFKNYFGDAWNVFDFIIVLGSFIDIVYSEIKSKDTSQAACDIVEGCKQRVKAAGSNLISINFFRLFRVMRLVKLLSKGEGIRTLLWTFIKSFQALPYVALLIVLLFFIYAVVGMQVFGKIALDSETAITRNNNFQTFQQAVLVLFRSATGEAWQEIMMSCSAQPDVRCDQNSDTPGEQCGSSIAYPYFISFYVLCSFLIINLFVAVIMDNFDYLTRDWSILGPHHLDEFIRLWSEYDPDAKGRIKHLDVVTLLRKISPPLGFGKLCPHRMACKRLVSMNMPLNSDGTVLFNATLFAVVRTSLSIKTEGNIDDANAELRATIKQIWKRTNPKLLDQVVPPPGNDDEVTVGKFYATYLIQDYFRRFKKRKEQEGKEGHPDSNTVTLQAGLRTLHEVSPALKRAISGNLDELAEEPEPMHRRHHTLFGSVWSSIRRHGNGTFRRSAKASQSNGALTIGGSSLAAAGVGGSSLVLGNVDSGGTDYLYDSLNRSVADGVNHIARNIMQARMAASGKLQDELHASSGGELRTFGESISMRPLAKNGSGASTVAGTLPPEANAISYDNRNRGILLHPYNNVYAPNGAIPGHERMIQSTPASPYDQRRLPTSFEMNGLAESLIGGVLAAEGLGKYCDSEFVGTAAREMQEALDMTPEEMNLAAHQILSNEHSMSLIGSSNGSIFGGPGGAIGGGMSGGSSSIAGAFGGSASGPSSFSPMHQGSGTLQSPPIPDNRLRRVATITTTNNNKSQFSQMNTNNNLNSRTTAASPTTSQTTNSPTQLQQQQQQQLQQQQHQQQLQ</sequence>
<feature type="transmembrane region" description="Helical" evidence="20">
    <location>
        <begin position="1213"/>
        <end position="1241"/>
    </location>
</feature>
<feature type="transmembrane region" description="Helical" evidence="20">
    <location>
        <begin position="1764"/>
        <end position="1782"/>
    </location>
</feature>
<keyword evidence="7 17" id="KW-0479">Metal-binding</keyword>
<evidence type="ECO:0000256" key="2">
    <source>
        <dbReference type="ARBA" id="ARBA00022448"/>
    </source>
</evidence>
<feature type="transmembrane region" description="Helical" evidence="20">
    <location>
        <begin position="1414"/>
        <end position="1434"/>
    </location>
</feature>
<comment type="similarity">
    <text evidence="16 18">Belongs to the calcium channel alpha-1 subunit (TC 1.A.1.11) family.</text>
</comment>
<dbReference type="InterPro" id="IPR031649">
    <property type="entry name" value="GPHH_dom"/>
</dbReference>
<dbReference type="GO" id="GO:0098703">
    <property type="term" value="P:calcium ion import across plasma membrane"/>
    <property type="evidence" value="ECO:0007669"/>
    <property type="project" value="TreeGrafter"/>
</dbReference>
<evidence type="ECO:0000256" key="1">
    <source>
        <dbReference type="ARBA" id="ARBA00004141"/>
    </source>
</evidence>
<protein>
    <recommendedName>
        <fullName evidence="18">Voltage-dependent L-type calcium channel subunit alpha</fullName>
    </recommendedName>
</protein>
<feature type="region of interest" description="Disordered" evidence="19">
    <location>
        <begin position="417"/>
        <end position="501"/>
    </location>
</feature>
<evidence type="ECO:0000313" key="23">
    <source>
        <dbReference type="Proteomes" id="UP001200034"/>
    </source>
</evidence>
<feature type="transmembrane region" description="Helical" evidence="20">
    <location>
        <begin position="682"/>
        <end position="703"/>
    </location>
</feature>
<gene>
    <name evidence="22" type="ORF">KR093_009147</name>
</gene>
<evidence type="ECO:0000256" key="8">
    <source>
        <dbReference type="ARBA" id="ARBA00022737"/>
    </source>
</evidence>
<feature type="compositionally biased region" description="Acidic residues" evidence="19">
    <location>
        <begin position="472"/>
        <end position="499"/>
    </location>
</feature>
<feature type="binding site" evidence="17">
    <location>
        <position position="1626"/>
    </location>
    <ligand>
        <name>Ca(2+)</name>
        <dbReference type="ChEBI" id="CHEBI:29108"/>
    </ligand>
</feature>
<dbReference type="PANTHER" id="PTHR45628:SF1">
    <property type="entry name" value="VOLTAGE-DEPENDENT CALCIUM CHANNEL TYPE D SUBUNIT ALPHA-1"/>
    <property type="match status" value="1"/>
</dbReference>
<dbReference type="FunFam" id="1.10.287.70:FF:000107">
    <property type="entry name" value="Voltage-dependent L-type calcium channel subunit alpha"/>
    <property type="match status" value="1"/>
</dbReference>
<evidence type="ECO:0000259" key="21">
    <source>
        <dbReference type="SMART" id="SM01062"/>
    </source>
</evidence>
<name>A0AAD4K5X1_9MUSC</name>
<keyword evidence="9 17" id="KW-0106">Calcium</keyword>
<keyword evidence="13 20" id="KW-0472">Membrane</keyword>
<dbReference type="GO" id="GO:0042045">
    <property type="term" value="P:epithelial fluid transport"/>
    <property type="evidence" value="ECO:0007669"/>
    <property type="project" value="UniProtKB-ARBA"/>
</dbReference>
<feature type="transmembrane region" description="Helical" evidence="20">
    <location>
        <begin position="1043"/>
        <end position="1061"/>
    </location>
</feature>
<feature type="transmembrane region" description="Helical" evidence="20">
    <location>
        <begin position="1507"/>
        <end position="1530"/>
    </location>
</feature>
<organism evidence="22 23">
    <name type="scientific">Drosophila rubida</name>
    <dbReference type="NCBI Taxonomy" id="30044"/>
    <lineage>
        <taxon>Eukaryota</taxon>
        <taxon>Metazoa</taxon>
        <taxon>Ecdysozoa</taxon>
        <taxon>Arthropoda</taxon>
        <taxon>Hexapoda</taxon>
        <taxon>Insecta</taxon>
        <taxon>Pterygota</taxon>
        <taxon>Neoptera</taxon>
        <taxon>Endopterygota</taxon>
        <taxon>Diptera</taxon>
        <taxon>Brachycera</taxon>
        <taxon>Muscomorpha</taxon>
        <taxon>Ephydroidea</taxon>
        <taxon>Drosophilidae</taxon>
        <taxon>Drosophila</taxon>
    </lineage>
</organism>
<dbReference type="Pfam" id="PF08763">
    <property type="entry name" value="Ca_chan_IQ"/>
    <property type="match status" value="1"/>
</dbReference>
<dbReference type="Proteomes" id="UP001200034">
    <property type="component" value="Unassembled WGS sequence"/>
</dbReference>
<feature type="transmembrane region" description="Helical" evidence="20">
    <location>
        <begin position="1968"/>
        <end position="1992"/>
    </location>
</feature>
<dbReference type="FunFam" id="1.20.120.350:FF:000064">
    <property type="entry name" value="Voltage-dependent L-type calcium channel subunit alpha"/>
    <property type="match status" value="1"/>
</dbReference>
<keyword evidence="14" id="KW-0325">Glycoprotein</keyword>
<evidence type="ECO:0000256" key="17">
    <source>
        <dbReference type="PIRSR" id="PIRSR602077-1"/>
    </source>
</evidence>
<dbReference type="GO" id="GO:0009581">
    <property type="term" value="P:detection of external stimulus"/>
    <property type="evidence" value="ECO:0007669"/>
    <property type="project" value="UniProtKB-ARBA"/>
</dbReference>
<feature type="transmembrane region" description="Helical" evidence="20">
    <location>
        <begin position="1794"/>
        <end position="1811"/>
    </location>
</feature>
<dbReference type="PRINTS" id="PR01630">
    <property type="entry name" value="LVDCCALPHA1"/>
</dbReference>
<dbReference type="GO" id="GO:0005891">
    <property type="term" value="C:voltage-gated calcium channel complex"/>
    <property type="evidence" value="ECO:0007669"/>
    <property type="project" value="InterPro"/>
</dbReference>
<dbReference type="Gene3D" id="1.10.287.70">
    <property type="match status" value="5"/>
</dbReference>
<keyword evidence="2" id="KW-0813">Transport</keyword>
<dbReference type="InterPro" id="IPR005446">
    <property type="entry name" value="VDCC_L_a1su"/>
</dbReference>
<feature type="transmembrane region" description="Helical" evidence="20">
    <location>
        <begin position="775"/>
        <end position="797"/>
    </location>
</feature>
<dbReference type="GO" id="GO:0016323">
    <property type="term" value="C:basolateral plasma membrane"/>
    <property type="evidence" value="ECO:0007669"/>
    <property type="project" value="UniProtKB-ARBA"/>
</dbReference>
<feature type="region of interest" description="Disordered" evidence="19">
    <location>
        <begin position="121"/>
        <end position="140"/>
    </location>
</feature>
<evidence type="ECO:0000256" key="12">
    <source>
        <dbReference type="ARBA" id="ARBA00023065"/>
    </source>
</evidence>
<comment type="caution">
    <text evidence="22">The sequence shown here is derived from an EMBL/GenBank/DDBJ whole genome shotgun (WGS) entry which is preliminary data.</text>
</comment>
<feature type="transmembrane region" description="Helical" evidence="20">
    <location>
        <begin position="1377"/>
        <end position="1394"/>
    </location>
</feature>
<dbReference type="PRINTS" id="PR00167">
    <property type="entry name" value="CACHANNEL"/>
</dbReference>
<dbReference type="InterPro" id="IPR005821">
    <property type="entry name" value="Ion_trans_dom"/>
</dbReference>
<feature type="non-terminal residue" evidence="22">
    <location>
        <position position="1"/>
    </location>
</feature>
<feature type="region of interest" description="Disordered" evidence="19">
    <location>
        <begin position="2481"/>
        <end position="2576"/>
    </location>
</feature>
<dbReference type="InterPro" id="IPR027359">
    <property type="entry name" value="Volt_channel_dom_sf"/>
</dbReference>
<proteinExistence type="inferred from homology"/>
<dbReference type="Pfam" id="PF16905">
    <property type="entry name" value="GPHH"/>
    <property type="match status" value="1"/>
</dbReference>
<evidence type="ECO:0000256" key="6">
    <source>
        <dbReference type="ARBA" id="ARBA00022692"/>
    </source>
</evidence>
<evidence type="ECO:0000256" key="15">
    <source>
        <dbReference type="ARBA" id="ARBA00023303"/>
    </source>
</evidence>
<evidence type="ECO:0000256" key="20">
    <source>
        <dbReference type="SAM" id="Phobius"/>
    </source>
</evidence>
<dbReference type="InterPro" id="IPR002077">
    <property type="entry name" value="VDCCAlpha1"/>
</dbReference>
<reference evidence="22" key="1">
    <citation type="journal article" date="2021" name="Mol. Ecol. Resour.">
        <title>Phylogenomic analyses of the genus Drosophila reveals genomic signals of climate adaptation.</title>
        <authorList>
            <person name="Li F."/>
            <person name="Rane R.V."/>
            <person name="Luria V."/>
            <person name="Xiong Z."/>
            <person name="Chen J."/>
            <person name="Li Z."/>
            <person name="Catullo R.A."/>
            <person name="Griffin P.C."/>
            <person name="Schiffer M."/>
            <person name="Pearce S."/>
            <person name="Lee S.F."/>
            <person name="McElroy K."/>
            <person name="Stocker A."/>
            <person name="Shirriffs J."/>
            <person name="Cockerell F."/>
            <person name="Coppin C."/>
            <person name="Sgro C.M."/>
            <person name="Karger A."/>
            <person name="Cain J.W."/>
            <person name="Weber J.A."/>
            <person name="Santpere G."/>
            <person name="Kirschner M.W."/>
            <person name="Hoffmann A.A."/>
            <person name="Oakeshott J.G."/>
            <person name="Zhang G."/>
        </authorList>
    </citation>
    <scope>NUCLEOTIDE SEQUENCE</scope>
    <source>
        <strain evidence="22">BGI-SZ-2011g</strain>
    </source>
</reference>
<feature type="transmembrane region" description="Helical" evidence="20">
    <location>
        <begin position="1657"/>
        <end position="1680"/>
    </location>
</feature>
<keyword evidence="5 18" id="KW-0107">Calcium channel</keyword>
<feature type="transmembrane region" description="Helical" evidence="20">
    <location>
        <begin position="715"/>
        <end position="734"/>
    </location>
</feature>
<evidence type="ECO:0000256" key="18">
    <source>
        <dbReference type="RuleBase" id="RU003808"/>
    </source>
</evidence>
<feature type="compositionally biased region" description="Low complexity" evidence="19">
    <location>
        <begin position="2538"/>
        <end position="2576"/>
    </location>
</feature>
<feature type="region of interest" description="Disordered" evidence="19">
    <location>
        <begin position="245"/>
        <end position="283"/>
    </location>
</feature>
<dbReference type="FunFam" id="1.10.287.70:FF:000009">
    <property type="entry name" value="Voltage-dependent L-type calcium channel subunit alpha"/>
    <property type="match status" value="1"/>
</dbReference>
<evidence type="ECO:0000256" key="7">
    <source>
        <dbReference type="ARBA" id="ARBA00022723"/>
    </source>
</evidence>
<keyword evidence="11 20" id="KW-1133">Transmembrane helix</keyword>
<dbReference type="GO" id="GO:0050906">
    <property type="term" value="P:detection of stimulus involved in sensory perception"/>
    <property type="evidence" value="ECO:0007669"/>
    <property type="project" value="UniProtKB-ARBA"/>
</dbReference>
<dbReference type="Pfam" id="PF00520">
    <property type="entry name" value="Ion_trans"/>
    <property type="match status" value="5"/>
</dbReference>